<name>A0A6C2UPX0_9BACT</name>
<feature type="signal peptide" evidence="1">
    <location>
        <begin position="1"/>
        <end position="20"/>
    </location>
</feature>
<dbReference type="RefSeq" id="WP_136062799.1">
    <property type="nucleotide sequence ID" value="NZ_CAAHFH010000002.1"/>
</dbReference>
<evidence type="ECO:0008006" key="4">
    <source>
        <dbReference type="Google" id="ProtNLM"/>
    </source>
</evidence>
<keyword evidence="3" id="KW-1185">Reference proteome</keyword>
<evidence type="ECO:0000256" key="1">
    <source>
        <dbReference type="SAM" id="SignalP"/>
    </source>
</evidence>
<keyword evidence="1" id="KW-0732">Signal</keyword>
<proteinExistence type="predicted"/>
<sequence length="947" mass="96813">MKIRAFVCMLAFLCMGLSSVRGGGFEAWCGIWPVTPDACGDDDFDDAVNLLEYAFDGNPVDGSYRGVEPELSVVNADGAEWLYLVHAERRTDADLAYTIYVNEDPVFGNWSAVPWEFVGEGDEILGMVSVTNRLEIAFASLQVMVEVEYADDLGIGAFAWSPEMSYPLGSGGGAYFLDITSGTGSGYYDEGIEVSVVADAPSAGMEFAGWGGGFNDFLNYLEYDVGDYDQLMYYWSNWNNPVLTVTMPPFDLWLEAAYQPVPSVELSSITISGPATVDGGSTNNYTCTAFYTGGSQSNVTDAVQWSASGAVGSIDAVGELIASEVEVLEEATVSASYSDGGITKSDSFDIVIKHPALELGYVNIGVGADPLILSNKTFVSDAGSASATIGSFGGLQVYDCLFTGKDGGSGLSLENIDTVSLAASNPSFTAVGGKGISLQNTSSSAASVVGGNGIEFTSPTASSLVLDNMTAMGGNGGNLFSDVFGATGNARGGSGFVAINNMRHSIQLNGGQFIGGDGGEADGLGYTLVDVGGGHGAWVEGSLGTGQLLITDGLFAGGNGGLAFDSASVSDGGAGLFLEQGAIATISGGLFTGGDSGYGATTDGGNGVEAYNASVSITGGVFSGGEAYYGEYDGAGLCLNNSSASISGGSFDLVRLAGVNNIALSGSPMIESLYQAEGSGNILLSESGEFLGGVVVEGGALSVNGATWVLSSGMNVAVYVPAQLQVSGFVALAGSRITTQSGSVLSGSSLTLNSGCDWTIDAGGNYFAGTVALATASGSLSSSLNASDVSVWGDGTTSVSGLFTSNSTLYAVVEEIPVGFDGWSAGIADPGQRGQADRPDGDGIANLMKYACGLPSGTYVSNLFDYAVVSGTPTNAAAFVVTYQKAKGVSDVTVFPEHTEALSDAGAWSSTGMTLQKTGETAEQETWEASFPFTTNGFMRLKAEMVP</sequence>
<gene>
    <name evidence="2" type="ORF">SCARR_03393</name>
</gene>
<reference evidence="2 3" key="1">
    <citation type="submission" date="2019-04" db="EMBL/GenBank/DDBJ databases">
        <authorList>
            <person name="Van Vliet M D."/>
        </authorList>
    </citation>
    <scope>NUCLEOTIDE SEQUENCE [LARGE SCALE GENOMIC DNA]</scope>
    <source>
        <strain evidence="2 3">F21</strain>
    </source>
</reference>
<protein>
    <recommendedName>
        <fullName evidence="4">BIG2 domain-containing protein</fullName>
    </recommendedName>
</protein>
<accession>A0A6C2UPX0</accession>
<organism evidence="2 3">
    <name type="scientific">Pontiella sulfatireligans</name>
    <dbReference type="NCBI Taxonomy" id="2750658"/>
    <lineage>
        <taxon>Bacteria</taxon>
        <taxon>Pseudomonadati</taxon>
        <taxon>Kiritimatiellota</taxon>
        <taxon>Kiritimatiellia</taxon>
        <taxon>Kiritimatiellales</taxon>
        <taxon>Pontiellaceae</taxon>
        <taxon>Pontiella</taxon>
    </lineage>
</organism>
<evidence type="ECO:0000313" key="3">
    <source>
        <dbReference type="Proteomes" id="UP000346198"/>
    </source>
</evidence>
<dbReference type="Proteomes" id="UP000346198">
    <property type="component" value="Unassembled WGS sequence"/>
</dbReference>
<dbReference type="EMBL" id="CAAHFH010000002">
    <property type="protein sequence ID" value="VGO21321.1"/>
    <property type="molecule type" value="Genomic_DNA"/>
</dbReference>
<feature type="chain" id="PRO_5025405307" description="BIG2 domain-containing protein" evidence="1">
    <location>
        <begin position="21"/>
        <end position="947"/>
    </location>
</feature>
<evidence type="ECO:0000313" key="2">
    <source>
        <dbReference type="EMBL" id="VGO21321.1"/>
    </source>
</evidence>
<dbReference type="Gene3D" id="2.60.40.1080">
    <property type="match status" value="1"/>
</dbReference>
<dbReference type="AlphaFoldDB" id="A0A6C2UPX0"/>